<reference evidence="2" key="1">
    <citation type="journal article" date="2019" name="Int. J. Syst. Evol. Microbiol.">
        <title>The Global Catalogue of Microorganisms (GCM) 10K type strain sequencing project: providing services to taxonomists for standard genome sequencing and annotation.</title>
        <authorList>
            <consortium name="The Broad Institute Genomics Platform"/>
            <consortium name="The Broad Institute Genome Sequencing Center for Infectious Disease"/>
            <person name="Wu L."/>
            <person name="Ma J."/>
        </authorList>
    </citation>
    <scope>NUCLEOTIDE SEQUENCE [LARGE SCALE GENOMIC DNA]</scope>
    <source>
        <strain evidence="2">JCM 17068</strain>
    </source>
</reference>
<name>A0ABP7UF49_9FLAO</name>
<sequence length="124" mass="14550">MKKIIIFLLTLVLFACQNKLECNPKEFKTGKFEFVQEVNGKKEITTFERTDKLQIETYNGRTDTASVRWVNDYEFILQKLHPRNMAEKKAISMRFISTKGKTYTFEYSFVGESKKQMGTVTKIN</sequence>
<dbReference type="EMBL" id="BAABCS010000003">
    <property type="protein sequence ID" value="GAA4041711.1"/>
    <property type="molecule type" value="Genomic_DNA"/>
</dbReference>
<dbReference type="RefSeq" id="WP_345089618.1">
    <property type="nucleotide sequence ID" value="NZ_BAABCS010000003.1"/>
</dbReference>
<dbReference type="PROSITE" id="PS51257">
    <property type="entry name" value="PROKAR_LIPOPROTEIN"/>
    <property type="match status" value="1"/>
</dbReference>
<dbReference type="Proteomes" id="UP001500426">
    <property type="component" value="Unassembled WGS sequence"/>
</dbReference>
<organism evidence="1 2">
    <name type="scientific">Flavobacterium chungnamense</name>
    <dbReference type="NCBI Taxonomy" id="706182"/>
    <lineage>
        <taxon>Bacteria</taxon>
        <taxon>Pseudomonadati</taxon>
        <taxon>Bacteroidota</taxon>
        <taxon>Flavobacteriia</taxon>
        <taxon>Flavobacteriales</taxon>
        <taxon>Flavobacteriaceae</taxon>
        <taxon>Flavobacterium</taxon>
    </lineage>
</organism>
<evidence type="ECO:0000313" key="1">
    <source>
        <dbReference type="EMBL" id="GAA4041711.1"/>
    </source>
</evidence>
<protein>
    <recommendedName>
        <fullName evidence="3">DNA topoisomerase IV</fullName>
    </recommendedName>
</protein>
<gene>
    <name evidence="1" type="ORF">GCM10022388_02970</name>
</gene>
<proteinExistence type="predicted"/>
<comment type="caution">
    <text evidence="1">The sequence shown here is derived from an EMBL/GenBank/DDBJ whole genome shotgun (WGS) entry which is preliminary data.</text>
</comment>
<evidence type="ECO:0008006" key="3">
    <source>
        <dbReference type="Google" id="ProtNLM"/>
    </source>
</evidence>
<keyword evidence="2" id="KW-1185">Reference proteome</keyword>
<accession>A0ABP7UF49</accession>
<evidence type="ECO:0000313" key="2">
    <source>
        <dbReference type="Proteomes" id="UP001500426"/>
    </source>
</evidence>